<dbReference type="EMBL" id="AUZZ01005102">
    <property type="protein sequence ID" value="EQD50926.1"/>
    <property type="molecule type" value="Genomic_DNA"/>
</dbReference>
<keyword evidence="1" id="KW-1133">Transmembrane helix</keyword>
<keyword evidence="1" id="KW-0812">Transmembrane</keyword>
<feature type="non-terminal residue" evidence="2">
    <location>
        <position position="112"/>
    </location>
</feature>
<evidence type="ECO:0000313" key="2">
    <source>
        <dbReference type="EMBL" id="EQD50926.1"/>
    </source>
</evidence>
<dbReference type="PANTHER" id="PTHR33269">
    <property type="entry name" value="NADH-UBIQUINONE OXIDOREDUCTASE CHAIN 6"/>
    <property type="match status" value="1"/>
</dbReference>
<protein>
    <submittedName>
        <fullName evidence="2">NADH dehydrogenase subunit J</fullName>
    </submittedName>
</protein>
<dbReference type="Gene3D" id="1.20.120.1200">
    <property type="entry name" value="NADH-ubiquinone/plastoquinone oxidoreductase chain 6, subunit NuoJ"/>
    <property type="match status" value="1"/>
</dbReference>
<dbReference type="PANTHER" id="PTHR33269:SF19">
    <property type="entry name" value="NADH-QUINONE OXIDOREDUCTASE SUBUNIT J"/>
    <property type="match status" value="1"/>
</dbReference>
<dbReference type="GO" id="GO:0008137">
    <property type="term" value="F:NADH dehydrogenase (ubiquinone) activity"/>
    <property type="evidence" value="ECO:0007669"/>
    <property type="project" value="InterPro"/>
</dbReference>
<feature type="transmembrane region" description="Helical" evidence="1">
    <location>
        <begin position="39"/>
        <end position="55"/>
    </location>
</feature>
<accession>T0ZRJ7</accession>
<dbReference type="InterPro" id="IPR001457">
    <property type="entry name" value="NADH_UbQ/plastoQ_OxRdtase_su6"/>
</dbReference>
<gene>
    <name evidence="2" type="ORF">B2A_07139</name>
</gene>
<feature type="transmembrane region" description="Helical" evidence="1">
    <location>
        <begin position="13"/>
        <end position="32"/>
    </location>
</feature>
<dbReference type="AlphaFoldDB" id="T0ZRJ7"/>
<organism evidence="2">
    <name type="scientific">mine drainage metagenome</name>
    <dbReference type="NCBI Taxonomy" id="410659"/>
    <lineage>
        <taxon>unclassified sequences</taxon>
        <taxon>metagenomes</taxon>
        <taxon>ecological metagenomes</taxon>
    </lineage>
</organism>
<feature type="transmembrane region" description="Helical" evidence="1">
    <location>
        <begin position="61"/>
        <end position="85"/>
    </location>
</feature>
<reference evidence="2" key="2">
    <citation type="journal article" date="2014" name="ISME J.">
        <title>Microbial stratification in low pH oxic and suboxic macroscopic growths along an acid mine drainage.</title>
        <authorList>
            <person name="Mendez-Garcia C."/>
            <person name="Mesa V."/>
            <person name="Sprenger R.R."/>
            <person name="Richter M."/>
            <person name="Diez M.S."/>
            <person name="Solano J."/>
            <person name="Bargiela R."/>
            <person name="Golyshina O.V."/>
            <person name="Manteca A."/>
            <person name="Ramos J.L."/>
            <person name="Gallego J.R."/>
            <person name="Llorente I."/>
            <person name="Martins Dos Santos V.A."/>
            <person name="Jensen O.N."/>
            <person name="Pelaez A.I."/>
            <person name="Sanchez J."/>
            <person name="Ferrer M."/>
        </authorList>
    </citation>
    <scope>NUCLEOTIDE SEQUENCE</scope>
</reference>
<evidence type="ECO:0000256" key="1">
    <source>
        <dbReference type="SAM" id="Phobius"/>
    </source>
</evidence>
<sequence length="112" mass="11745">MHLFLASATLPDTITFAIAAAICIVGSLGVVVSTHPVHSALMLVMTLFGVAVLFVEENAQFLAAVQVIVYAGAIVVLFLFVIMLLGVDRAESIAADPLRGQRLTALLLGLLV</sequence>
<name>T0ZRJ7_9ZZZZ</name>
<dbReference type="Pfam" id="PF00499">
    <property type="entry name" value="Oxidored_q3"/>
    <property type="match status" value="1"/>
</dbReference>
<dbReference type="InterPro" id="IPR042106">
    <property type="entry name" value="Nuo/plastoQ_OxRdtase_6_NuoJ"/>
</dbReference>
<keyword evidence="1" id="KW-0472">Membrane</keyword>
<reference evidence="2" key="1">
    <citation type="submission" date="2013-08" db="EMBL/GenBank/DDBJ databases">
        <authorList>
            <person name="Mendez C."/>
            <person name="Richter M."/>
            <person name="Ferrer M."/>
            <person name="Sanchez J."/>
        </authorList>
    </citation>
    <scope>NUCLEOTIDE SEQUENCE</scope>
</reference>
<proteinExistence type="predicted"/>
<comment type="caution">
    <text evidence="2">The sequence shown here is derived from an EMBL/GenBank/DDBJ whole genome shotgun (WGS) entry which is preliminary data.</text>
</comment>